<dbReference type="InterPro" id="IPR029063">
    <property type="entry name" value="SAM-dependent_MTases_sf"/>
</dbReference>
<organism evidence="2 3">
    <name type="scientific">Prorocentrum cordatum</name>
    <dbReference type="NCBI Taxonomy" id="2364126"/>
    <lineage>
        <taxon>Eukaryota</taxon>
        <taxon>Sar</taxon>
        <taxon>Alveolata</taxon>
        <taxon>Dinophyceae</taxon>
        <taxon>Prorocentrales</taxon>
        <taxon>Prorocentraceae</taxon>
        <taxon>Prorocentrum</taxon>
    </lineage>
</organism>
<proteinExistence type="predicted"/>
<dbReference type="PANTHER" id="PTHR43591">
    <property type="entry name" value="METHYLTRANSFERASE"/>
    <property type="match status" value="1"/>
</dbReference>
<evidence type="ECO:0000259" key="1">
    <source>
        <dbReference type="Pfam" id="PF08241"/>
    </source>
</evidence>
<dbReference type="InterPro" id="IPR013216">
    <property type="entry name" value="Methyltransf_11"/>
</dbReference>
<reference evidence="2" key="1">
    <citation type="submission" date="2023-10" db="EMBL/GenBank/DDBJ databases">
        <authorList>
            <person name="Chen Y."/>
            <person name="Shah S."/>
            <person name="Dougan E. K."/>
            <person name="Thang M."/>
            <person name="Chan C."/>
        </authorList>
    </citation>
    <scope>NUCLEOTIDE SEQUENCE [LARGE SCALE GENOMIC DNA]</scope>
</reference>
<evidence type="ECO:0000313" key="2">
    <source>
        <dbReference type="EMBL" id="CAK0899762.1"/>
    </source>
</evidence>
<keyword evidence="3" id="KW-1185">Reference proteome</keyword>
<dbReference type="Proteomes" id="UP001189429">
    <property type="component" value="Unassembled WGS sequence"/>
</dbReference>
<dbReference type="Gene3D" id="3.40.50.150">
    <property type="entry name" value="Vaccinia Virus protein VP39"/>
    <property type="match status" value="1"/>
</dbReference>
<dbReference type="EMBL" id="CAUYUJ010020660">
    <property type="protein sequence ID" value="CAK0899762.1"/>
    <property type="molecule type" value="Genomic_DNA"/>
</dbReference>
<sequence>MVESPCKKVCEGQLVGQCCGVPGAAAGGPPPVAAWDAQRDWYVKHMSPATALLAHSLFIHLGLFDRQRHDGSDSKLKVLETHCGNGLAASRILPFAAVASYTACDFSPAMLAAAADCLSGKAEVMLADSTSLPFASGTFDRYMSNLGCCCVTDLDAKLQEARRVLAPGGVAAMSMRIADFPGDTAFHLVAETLRPFGMPPGPQREGLVLGRDIPKLKAKLLHAGFKEVTAWRSWVTVPLGADANSFQSWATSTAPVAKFLAGLTQDNRADCMQALERAGEEPNQAGAVFVAVAVVVATV</sequence>
<protein>
    <recommendedName>
        <fullName evidence="1">Methyltransferase type 11 domain-containing protein</fullName>
    </recommendedName>
</protein>
<dbReference type="Pfam" id="PF08241">
    <property type="entry name" value="Methyltransf_11"/>
    <property type="match status" value="1"/>
</dbReference>
<dbReference type="CDD" id="cd02440">
    <property type="entry name" value="AdoMet_MTases"/>
    <property type="match status" value="1"/>
</dbReference>
<gene>
    <name evidence="2" type="ORF">PCOR1329_LOCUS77202</name>
</gene>
<name>A0ABN9XJ07_9DINO</name>
<accession>A0ABN9XJ07</accession>
<dbReference type="SUPFAM" id="SSF53335">
    <property type="entry name" value="S-adenosyl-L-methionine-dependent methyltransferases"/>
    <property type="match status" value="1"/>
</dbReference>
<feature type="domain" description="Methyltransferase type 11" evidence="1">
    <location>
        <begin position="83"/>
        <end position="172"/>
    </location>
</feature>
<comment type="caution">
    <text evidence="2">The sequence shown here is derived from an EMBL/GenBank/DDBJ whole genome shotgun (WGS) entry which is preliminary data.</text>
</comment>
<evidence type="ECO:0000313" key="3">
    <source>
        <dbReference type="Proteomes" id="UP001189429"/>
    </source>
</evidence>